<feature type="region of interest" description="Disordered" evidence="1">
    <location>
        <begin position="1"/>
        <end position="21"/>
    </location>
</feature>
<evidence type="ECO:0000313" key="3">
    <source>
        <dbReference type="Proteomes" id="UP000007319"/>
    </source>
</evidence>
<gene>
    <name evidence="2" type="ORF">AZOBR_70160</name>
</gene>
<dbReference type="Proteomes" id="UP000007319">
    <property type="component" value="Chromosome"/>
</dbReference>
<dbReference type="EMBL" id="HE577327">
    <property type="protein sequence ID" value="CCC97524.1"/>
    <property type="molecule type" value="Genomic_DNA"/>
</dbReference>
<name>A0A9P1JPY6_9PROT</name>
<proteinExistence type="predicted"/>
<organism evidence="2 3">
    <name type="scientific">Azospirillum baldaniorum</name>
    <dbReference type="NCBI Taxonomy" id="1064539"/>
    <lineage>
        <taxon>Bacteria</taxon>
        <taxon>Pseudomonadati</taxon>
        <taxon>Pseudomonadota</taxon>
        <taxon>Alphaproteobacteria</taxon>
        <taxon>Rhodospirillales</taxon>
        <taxon>Azospirillaceae</taxon>
        <taxon>Azospirillum</taxon>
    </lineage>
</organism>
<reference evidence="2 3" key="1">
    <citation type="journal article" date="2011" name="PLoS Genet.">
        <title>Azospirillum genomes reveal transition of bacteria from aquatic to terrestrial environments.</title>
        <authorList>
            <person name="Wisniewski-Dye F."/>
            <person name="Borziak K."/>
            <person name="Khalsa-Moyers G."/>
            <person name="Alexandre G."/>
            <person name="Sukharnikov L.O."/>
            <person name="Wuichet K."/>
            <person name="Hurst G.B."/>
            <person name="McDonald W.H."/>
            <person name="Robertson J.S."/>
            <person name="Barbe V."/>
            <person name="Calteau A."/>
            <person name="Rouy Z."/>
            <person name="Mangenot S."/>
            <person name="Prigent-Combaret C."/>
            <person name="Normand P."/>
            <person name="Boyer M."/>
            <person name="Siguier P."/>
            <person name="Dessaux Y."/>
            <person name="Elmerich C."/>
            <person name="Condemine G."/>
            <person name="Krishnen G."/>
            <person name="Kennedy I."/>
            <person name="Paterson A.H."/>
            <person name="Gonzalez V."/>
            <person name="Mavingui P."/>
            <person name="Zhulin I.B."/>
        </authorList>
    </citation>
    <scope>NUCLEOTIDE SEQUENCE [LARGE SCALE GENOMIC DNA]</scope>
    <source>
        <strain evidence="2 3">Sp245</strain>
    </source>
</reference>
<evidence type="ECO:0000313" key="2">
    <source>
        <dbReference type="EMBL" id="CCC97524.1"/>
    </source>
</evidence>
<accession>A0A9P1JPY6</accession>
<evidence type="ECO:0000256" key="1">
    <source>
        <dbReference type="SAM" id="MobiDB-lite"/>
    </source>
</evidence>
<sequence length="21" mass="2335">MTAGVRRTMVRAFDRAADRPG</sequence>
<dbReference type="KEGG" id="abs:AZOBR_70160"/>
<dbReference type="AlphaFoldDB" id="A0A9P1JPY6"/>
<protein>
    <submittedName>
        <fullName evidence="2">Uncharacterized protein</fullName>
    </submittedName>
</protein>
<feature type="compositionally biased region" description="Basic and acidic residues" evidence="1">
    <location>
        <begin position="12"/>
        <end position="21"/>
    </location>
</feature>
<keyword evidence="3" id="KW-1185">Reference proteome</keyword>